<keyword evidence="3" id="KW-1185">Reference proteome</keyword>
<feature type="compositionally biased region" description="Low complexity" evidence="1">
    <location>
        <begin position="298"/>
        <end position="307"/>
    </location>
</feature>
<feature type="region of interest" description="Disordered" evidence="1">
    <location>
        <begin position="378"/>
        <end position="397"/>
    </location>
</feature>
<dbReference type="RefSeq" id="XP_025398928.1">
    <property type="nucleotide sequence ID" value="XM_025548470.1"/>
</dbReference>
<protein>
    <submittedName>
        <fullName evidence="2">Uncharacterized protein</fullName>
    </submittedName>
</protein>
<feature type="compositionally biased region" description="Polar residues" evidence="1">
    <location>
        <begin position="210"/>
        <end position="219"/>
    </location>
</feature>
<organism evidence="2 3">
    <name type="scientific">Aspergillus heteromorphus CBS 117.55</name>
    <dbReference type="NCBI Taxonomy" id="1448321"/>
    <lineage>
        <taxon>Eukaryota</taxon>
        <taxon>Fungi</taxon>
        <taxon>Dikarya</taxon>
        <taxon>Ascomycota</taxon>
        <taxon>Pezizomycotina</taxon>
        <taxon>Eurotiomycetes</taxon>
        <taxon>Eurotiomycetidae</taxon>
        <taxon>Eurotiales</taxon>
        <taxon>Aspergillaceae</taxon>
        <taxon>Aspergillus</taxon>
        <taxon>Aspergillus subgen. Circumdati</taxon>
    </lineage>
</organism>
<feature type="region of interest" description="Disordered" evidence="1">
    <location>
        <begin position="477"/>
        <end position="522"/>
    </location>
</feature>
<dbReference type="OrthoDB" id="6513042at2759"/>
<feature type="region of interest" description="Disordered" evidence="1">
    <location>
        <begin position="1"/>
        <end position="55"/>
    </location>
</feature>
<proteinExistence type="predicted"/>
<feature type="compositionally biased region" description="Polar residues" evidence="1">
    <location>
        <begin position="412"/>
        <end position="433"/>
    </location>
</feature>
<accession>A0A317W3Q3</accession>
<reference evidence="2 3" key="1">
    <citation type="submission" date="2016-12" db="EMBL/GenBank/DDBJ databases">
        <title>The genomes of Aspergillus section Nigri reveals drivers in fungal speciation.</title>
        <authorList>
            <consortium name="DOE Joint Genome Institute"/>
            <person name="Vesth T.C."/>
            <person name="Nybo J."/>
            <person name="Theobald S."/>
            <person name="Brandl J."/>
            <person name="Frisvad J.C."/>
            <person name="Nielsen K.F."/>
            <person name="Lyhne E.K."/>
            <person name="Kogle M.E."/>
            <person name="Kuo A."/>
            <person name="Riley R."/>
            <person name="Clum A."/>
            <person name="Nolan M."/>
            <person name="Lipzen A."/>
            <person name="Salamov A."/>
            <person name="Henrissat B."/>
            <person name="Wiebenga A."/>
            <person name="De Vries R.P."/>
            <person name="Grigoriev I.V."/>
            <person name="Mortensen U.H."/>
            <person name="Andersen M.R."/>
            <person name="Baker S.E."/>
        </authorList>
    </citation>
    <scope>NUCLEOTIDE SEQUENCE [LARGE SCALE GENOMIC DNA]</scope>
    <source>
        <strain evidence="2 3">CBS 117.55</strain>
    </source>
</reference>
<feature type="region of interest" description="Disordered" evidence="1">
    <location>
        <begin position="123"/>
        <end position="166"/>
    </location>
</feature>
<feature type="region of interest" description="Disordered" evidence="1">
    <location>
        <begin position="410"/>
        <end position="444"/>
    </location>
</feature>
<feature type="region of interest" description="Disordered" evidence="1">
    <location>
        <begin position="210"/>
        <end position="258"/>
    </location>
</feature>
<dbReference type="GeneID" id="37070707"/>
<evidence type="ECO:0000313" key="2">
    <source>
        <dbReference type="EMBL" id="PWY80625.1"/>
    </source>
</evidence>
<feature type="compositionally biased region" description="Polar residues" evidence="1">
    <location>
        <begin position="124"/>
        <end position="137"/>
    </location>
</feature>
<feature type="compositionally biased region" description="Polar residues" evidence="1">
    <location>
        <begin position="8"/>
        <end position="17"/>
    </location>
</feature>
<sequence length="545" mass="59339">MNKGPGPSNVSSQSRSKLNAFRYNKEALSPDKSPQKTGVSTGHADKENQSSWLNGVVEKGKLELHNQCITTETTEPKLWRECPHTPGNRIPLSDLIGNAEDIFSRAPTQNYTPEDHVVWHHVPASSNADGTSRTPATHNKKRRHSSSPTSSPLAGPSKVRRKGSLDQQNYQTLMKTPQTDLASDLWNNYAGKTLANGKGELAQPRLANLLSSSPQTPVSVRTGRDSSGLRRSNSCIAEWPSSKAKRRRIDKEDSSTGRSIFTRTRSSVVDSGSYKSPNISSLVKRIEKTLQPTPGPDPGVSDSSPVPTRHHVRHDRPASPVNDGVQSRPLEQSSQTKEPRVIQAVSHDVKQLEESSSDYGDDDFDQDFIDLAEASIDPFVDDGSSNTHKADPSEECVDNVASKEVYLPISQVKDSNPSSMKSKPNANLPNSNEHGFDADEFDADEFDDDFDGISDNIDDLLVDCQATPTMKTARTIPKEQSTGEQLVSGSGFGSLSTARHGAYNETRRSPGLSGDEFDDDGLDIEAIEQSMVHSGVDGSDDVCHP</sequence>
<dbReference type="Proteomes" id="UP000247233">
    <property type="component" value="Unassembled WGS sequence"/>
</dbReference>
<evidence type="ECO:0000256" key="1">
    <source>
        <dbReference type="SAM" id="MobiDB-lite"/>
    </source>
</evidence>
<feature type="compositionally biased region" description="Acidic residues" evidence="1">
    <location>
        <begin position="355"/>
        <end position="365"/>
    </location>
</feature>
<dbReference type="VEuPathDB" id="FungiDB:BO70DRAFT_46510"/>
<comment type="caution">
    <text evidence="2">The sequence shown here is derived from an EMBL/GenBank/DDBJ whole genome shotgun (WGS) entry which is preliminary data.</text>
</comment>
<dbReference type="STRING" id="1448321.A0A317W3Q3"/>
<gene>
    <name evidence="2" type="ORF">BO70DRAFT_46510</name>
</gene>
<feature type="compositionally biased region" description="Polar residues" evidence="1">
    <location>
        <begin position="477"/>
        <end position="497"/>
    </location>
</feature>
<dbReference type="EMBL" id="MSFL01000014">
    <property type="protein sequence ID" value="PWY80625.1"/>
    <property type="molecule type" value="Genomic_DNA"/>
</dbReference>
<name>A0A317W3Q3_9EURO</name>
<evidence type="ECO:0000313" key="3">
    <source>
        <dbReference type="Proteomes" id="UP000247233"/>
    </source>
</evidence>
<dbReference type="AlphaFoldDB" id="A0A317W3Q3"/>
<feature type="region of interest" description="Disordered" evidence="1">
    <location>
        <begin position="289"/>
        <end position="365"/>
    </location>
</feature>